<comment type="caution">
    <text evidence="1">The sequence shown here is derived from an EMBL/GenBank/DDBJ whole genome shotgun (WGS) entry which is preliminary data.</text>
</comment>
<dbReference type="OMA" id="WNSICTL"/>
<dbReference type="EMBL" id="LGTL01000026">
    <property type="protein sequence ID" value="KPA75028.1"/>
    <property type="molecule type" value="Genomic_DNA"/>
</dbReference>
<dbReference type="Proteomes" id="UP000037923">
    <property type="component" value="Unassembled WGS sequence"/>
</dbReference>
<accession>A0A0N0VD98</accession>
<dbReference type="AlphaFoldDB" id="A0A0N0VD98"/>
<gene>
    <name evidence="1" type="ORF">ABB37_08717</name>
</gene>
<reference evidence="1 2" key="1">
    <citation type="submission" date="2015-07" db="EMBL/GenBank/DDBJ databases">
        <title>High-quality genome of monoxenous trypanosomatid Leptomonas pyrrhocoris.</title>
        <authorList>
            <person name="Flegontov P."/>
            <person name="Butenko A."/>
            <person name="Firsov S."/>
            <person name="Vlcek C."/>
            <person name="Logacheva M.D."/>
            <person name="Field M."/>
            <person name="Filatov D."/>
            <person name="Flegontova O."/>
            <person name="Gerasimov E."/>
            <person name="Jackson A.P."/>
            <person name="Kelly S."/>
            <person name="Opperdoes F."/>
            <person name="O'Reilly A."/>
            <person name="Votypka J."/>
            <person name="Yurchenko V."/>
            <person name="Lukes J."/>
        </authorList>
    </citation>
    <scope>NUCLEOTIDE SEQUENCE [LARGE SCALE GENOMIC DNA]</scope>
    <source>
        <strain evidence="1">H10</strain>
    </source>
</reference>
<evidence type="ECO:0000313" key="1">
    <source>
        <dbReference type="EMBL" id="KPA75028.1"/>
    </source>
</evidence>
<dbReference type="OrthoDB" id="271843at2759"/>
<keyword evidence="2" id="KW-1185">Reference proteome</keyword>
<dbReference type="GeneID" id="26909001"/>
<dbReference type="VEuPathDB" id="TriTrypDB:LpyrH10_26_0120"/>
<sequence>MIVSHSSLSEGAQRVEQDRGRDFFRLLFLFDRARLSLALPVTSVDWKLTLDCLDEMNYRYADYAFLLGFTATYVLRNRGGRTFLSRFRLPIYAGLVMYDLELRLATPAPALQYWNSICTLDSGLGRVARALHTPRCFYEVASDPQESHSDAASSFSALHGGTRTSFFSWLMADLCYGAQSLLLKNVGSYVFDGSCWRHRRSDNVEVTALVVNNRFFRWPIIESCKGQKMEGTEYNINMQWLPTPVADDNIRRSFQCHDLIMEKSTVGGKLWYKTYFALLRLFGLESL</sequence>
<proteinExistence type="predicted"/>
<evidence type="ECO:0000313" key="2">
    <source>
        <dbReference type="Proteomes" id="UP000037923"/>
    </source>
</evidence>
<dbReference type="RefSeq" id="XP_015653467.1">
    <property type="nucleotide sequence ID" value="XM_015807809.1"/>
</dbReference>
<organism evidence="1 2">
    <name type="scientific">Leptomonas pyrrhocoris</name>
    <name type="common">Firebug parasite</name>
    <dbReference type="NCBI Taxonomy" id="157538"/>
    <lineage>
        <taxon>Eukaryota</taxon>
        <taxon>Discoba</taxon>
        <taxon>Euglenozoa</taxon>
        <taxon>Kinetoplastea</taxon>
        <taxon>Metakinetoplastina</taxon>
        <taxon>Trypanosomatida</taxon>
        <taxon>Trypanosomatidae</taxon>
        <taxon>Leishmaniinae</taxon>
        <taxon>Leptomonas</taxon>
    </lineage>
</organism>
<protein>
    <submittedName>
        <fullName evidence="1">Uncharacterized protein</fullName>
    </submittedName>
</protein>
<name>A0A0N0VD98_LEPPY</name>